<name>A0A3S5IRK1_TRYRA</name>
<feature type="compositionally biased region" description="Acidic residues" evidence="2">
    <location>
        <begin position="1735"/>
        <end position="1744"/>
    </location>
</feature>
<dbReference type="Pfam" id="PF12830">
    <property type="entry name" value="Nipped-B_C"/>
    <property type="match status" value="1"/>
</dbReference>
<dbReference type="InterPro" id="IPR033031">
    <property type="entry name" value="Scc2/Nipped-B"/>
</dbReference>
<protein>
    <recommendedName>
        <fullName evidence="1">Sister chromatid cohesion protein</fullName>
    </recommendedName>
</protein>
<feature type="compositionally biased region" description="Low complexity" evidence="2">
    <location>
        <begin position="1713"/>
        <end position="1734"/>
    </location>
</feature>
<evidence type="ECO:0000256" key="1">
    <source>
        <dbReference type="RuleBase" id="RU364107"/>
    </source>
</evidence>
<dbReference type="Proteomes" id="UP000283634">
    <property type="component" value="Unassembled WGS sequence"/>
</dbReference>
<gene>
    <name evidence="4" type="ORF">TraAM80_03517</name>
</gene>
<feature type="compositionally biased region" description="Low complexity" evidence="2">
    <location>
        <begin position="1262"/>
        <end position="1272"/>
    </location>
</feature>
<comment type="similarity">
    <text evidence="1">Belongs to the SCC2/Nipped-B family.</text>
</comment>
<feature type="region of interest" description="Disordered" evidence="2">
    <location>
        <begin position="81"/>
        <end position="104"/>
    </location>
</feature>
<dbReference type="InterPro" id="IPR011989">
    <property type="entry name" value="ARM-like"/>
</dbReference>
<dbReference type="PANTHER" id="PTHR21704:SF18">
    <property type="entry name" value="NIPPED-B-LIKE PROTEIN"/>
    <property type="match status" value="1"/>
</dbReference>
<dbReference type="GO" id="GO:1990414">
    <property type="term" value="P:replication-born double-strand break repair via sister chromatid exchange"/>
    <property type="evidence" value="ECO:0007669"/>
    <property type="project" value="TreeGrafter"/>
</dbReference>
<keyword evidence="5" id="KW-1185">Reference proteome</keyword>
<dbReference type="GO" id="GO:0090694">
    <property type="term" value="C:Scc2-Scc4 cohesin loading complex"/>
    <property type="evidence" value="ECO:0007669"/>
    <property type="project" value="TreeGrafter"/>
</dbReference>
<organism evidence="4 5">
    <name type="scientific">Trypanosoma rangeli</name>
    <dbReference type="NCBI Taxonomy" id="5698"/>
    <lineage>
        <taxon>Eukaryota</taxon>
        <taxon>Discoba</taxon>
        <taxon>Euglenozoa</taxon>
        <taxon>Kinetoplastea</taxon>
        <taxon>Metakinetoplastina</taxon>
        <taxon>Trypanosomatida</taxon>
        <taxon>Trypanosomatidae</taxon>
        <taxon>Trypanosoma</taxon>
        <taxon>Herpetosoma</taxon>
    </lineage>
</organism>
<dbReference type="GO" id="GO:0003682">
    <property type="term" value="F:chromatin binding"/>
    <property type="evidence" value="ECO:0007669"/>
    <property type="project" value="TreeGrafter"/>
</dbReference>
<evidence type="ECO:0000259" key="3">
    <source>
        <dbReference type="Pfam" id="PF12830"/>
    </source>
</evidence>
<reference evidence="4 5" key="1">
    <citation type="journal article" date="2018" name="BMC Genomics">
        <title>Genomic comparison of Trypanosoma conorhini and Trypanosoma rangeli to Trypanosoma cruzi strains of high and low virulence.</title>
        <authorList>
            <person name="Bradwell K.R."/>
            <person name="Koparde V.N."/>
            <person name="Matveyev A.V."/>
            <person name="Serrano M.G."/>
            <person name="Alves J.M."/>
            <person name="Parikh H."/>
            <person name="Huang B."/>
            <person name="Lee V."/>
            <person name="Espinosa-Alvarez O."/>
            <person name="Ortiz P.A."/>
            <person name="Costa-Martins A.G."/>
            <person name="Teixeira M.M."/>
            <person name="Buck G.A."/>
        </authorList>
    </citation>
    <scope>NUCLEOTIDE SEQUENCE [LARGE SCALE GENOMIC DNA]</scope>
    <source>
        <strain evidence="4 5">AM80</strain>
    </source>
</reference>
<dbReference type="GO" id="GO:0140588">
    <property type="term" value="P:chromatin looping"/>
    <property type="evidence" value="ECO:0007669"/>
    <property type="project" value="InterPro"/>
</dbReference>
<dbReference type="InterPro" id="IPR016024">
    <property type="entry name" value="ARM-type_fold"/>
</dbReference>
<comment type="caution">
    <text evidence="4">The sequence shown here is derived from an EMBL/GenBank/DDBJ whole genome shotgun (WGS) entry which is preliminary data.</text>
</comment>
<dbReference type="Gene3D" id="1.25.10.10">
    <property type="entry name" value="Leucine-rich Repeat Variant"/>
    <property type="match status" value="1"/>
</dbReference>
<dbReference type="GO" id="GO:0071169">
    <property type="term" value="P:establishment of protein localization to chromatin"/>
    <property type="evidence" value="ECO:0007669"/>
    <property type="project" value="TreeGrafter"/>
</dbReference>
<comment type="subcellular location">
    <subcellularLocation>
        <location evidence="1">Nucleus</location>
    </subcellularLocation>
</comment>
<evidence type="ECO:0000256" key="2">
    <source>
        <dbReference type="SAM" id="MobiDB-lite"/>
    </source>
</evidence>
<dbReference type="PANTHER" id="PTHR21704">
    <property type="entry name" value="NIPPED-B-LIKE PROTEIN DELANGIN SCC2-RELATED"/>
    <property type="match status" value="1"/>
</dbReference>
<feature type="region of interest" description="Disordered" evidence="2">
    <location>
        <begin position="1258"/>
        <end position="1278"/>
    </location>
</feature>
<evidence type="ECO:0000313" key="5">
    <source>
        <dbReference type="Proteomes" id="UP000283634"/>
    </source>
</evidence>
<dbReference type="OMA" id="PEWPGAD"/>
<evidence type="ECO:0000313" key="4">
    <source>
        <dbReference type="EMBL" id="RNF07224.1"/>
    </source>
</evidence>
<feature type="domain" description="Sister chromatid cohesion C-terminal" evidence="3">
    <location>
        <begin position="1298"/>
        <end position="1494"/>
    </location>
</feature>
<dbReference type="SUPFAM" id="SSF48371">
    <property type="entry name" value="ARM repeat"/>
    <property type="match status" value="1"/>
</dbReference>
<dbReference type="GO" id="GO:0010468">
    <property type="term" value="P:regulation of gene expression"/>
    <property type="evidence" value="ECO:0007669"/>
    <property type="project" value="InterPro"/>
</dbReference>
<dbReference type="GO" id="GO:0061775">
    <property type="term" value="F:cohesin loader activity"/>
    <property type="evidence" value="ECO:0007669"/>
    <property type="project" value="InterPro"/>
</dbReference>
<keyword evidence="1" id="KW-0131">Cell cycle</keyword>
<feature type="compositionally biased region" description="Basic residues" evidence="2">
    <location>
        <begin position="1518"/>
        <end position="1529"/>
    </location>
</feature>
<keyword evidence="1" id="KW-0539">Nucleus</keyword>
<feature type="region of interest" description="Disordered" evidence="2">
    <location>
        <begin position="1654"/>
        <end position="1753"/>
    </location>
</feature>
<feature type="region of interest" description="Disordered" evidence="2">
    <location>
        <begin position="1518"/>
        <end position="1537"/>
    </location>
</feature>
<keyword evidence="1" id="KW-0677">Repeat</keyword>
<proteinExistence type="inferred from homology"/>
<dbReference type="InterPro" id="IPR024986">
    <property type="entry name" value="Nipped-B_C"/>
</dbReference>
<accession>A0A3S5IRK1</accession>
<dbReference type="RefSeq" id="XP_029239701.1">
    <property type="nucleotide sequence ID" value="XM_029380484.1"/>
</dbReference>
<dbReference type="GeneID" id="40327450"/>
<dbReference type="EMBL" id="MKGL01000091">
    <property type="protein sequence ID" value="RNF07224.1"/>
    <property type="molecule type" value="Genomic_DNA"/>
</dbReference>
<dbReference type="OrthoDB" id="248474at2759"/>
<sequence length="1753" mass="191062">MLSTHDAAVPLPPDVSATVDPLLEVLSAFPMPQLLATSAPPERSGGVARGTSHALDHAVKGTVMESARTLMASSSYMALRRTAAEEGEEEEGGGDGSTPQNASHLSPLARRIHEELLRIEIDRLHGISEMRNAEAPSKQARWVHNAECHMTLRPRSALDDCGEKENEEARRTVKVPKREPNFSSIAPGHLHDAEFANAGPTPESYGPSTLSDIIDAGVQGPRALASLLGLLSDAPQPFKDVPADRLTAFVSSLLTLPGATATSSADFALPAAAMERAVTCCACIAHPTFDPSVLAEDAVDRLITILAALLRRIRRRQSGHVPDDAGAGTELECLRTMLRCFALMLVDTRLRLCAHGDLLRLEDLCFQCLFVVTSTYGRQEVVNYAAYVLSHALHLYSALWNRLECQREATWQRFFLRLPQGENLLVRLYLLPSGVKVTALTPAVVAAAQSTPVGNGAVTRGAAERLQQQCRVWSNMFFQHFLLEERDDKREREMCGAVVLQFCEDLANMVGLPEYPAADMLLRAFLVSFAHHCLSASEAEGLRTLFLDAIFRVSCVLFGPTQQTVLQSVFPEACELTDAQLRQWRQLTHPDEAAIDTEVPLSHDEMRQALLYMVLSHQVADPAPDIAATVLHLRAAHVYTWAIQDADRFPDAVVEALVHATQVQDGGVAVEWSILHACSAQLCASCDKSLLSAMANERLLSWLLSVVQLREEQHSAGLELARKKAIQYMGKLAAMHPPLLAKVWPIARRCVRDDSARVREAIVPLFLTLFSETCGRSDAVARVEETAAEVVSCLLHLLNDRSVAVVTRAIAALDTLLTDASLRHLLDTLAAGENLLTFTESKLLAFVGPGKETRHQTCVMRLFLRRWVGQEVTDVASHPVRARVARELIRLTVTNMTYPYEASESLHLVALLRGMCRLAEGRGTSRRTAKSAQADALELRGVMIGVAKVLWAEHQRLMPAPEAAAALTAVHALALACGEWVEPLLEVLAQTLARSITPPPPPSQPSSSSQVAEREAVGVTLLHVCRILRTVLLAPRAPPLALDPLARVLTTVLSRYVGPHQQQILVSASGVLAATITCGGDGLAGYTNTKYLLLCYSLMNTYYVRTMSFIPSLRTDLQSVAYTLRFLFLLSEFLRLYPAWKQHHQELTEETAVGGSGVSNQLALGGGICANVYAAVERVLQECPAEAQERTTVIALRVFASLCMLQPTIFFRRCEPYLRRALDPAGDLSLQSQGLVLIRDFLKDEDARVDRAAATNAPVPLPSAASSSSSPTARKRGRHDGLHVEAAPCVEEQNSGMATWVMQQFHLQILQLCEVSAVGVRQLAFEVLQLCAEGGLLPPSRYASALIVLAADPQNEALRHVAVECMASQSERYADVVAANAATGVIRAFDLHDACGVDVLQSAVLADTSLQAGECVHAHLFTSLRKRHREAFLSSLLRYFYQEARAAQWLREHRRAGGESARTPFPFLGHLTMVVAYLPYTNESDVLHVLDNCRAAVDLVGQSCLDFAEAQLSLLQSRRRPTHPVRRRSGTGGRDDTARQDTAVELWQCFGILCISHLRTFLCDEYGLYGAKLRRLSMRRRSGNTYHLTTLARREPQSAASVAFRQNLTALLRSEAPLWEGPPTDAASANSQRCSVEELCGALAGVVQAAEMEVETDGRGATRGSRGSTQLPRARSSRGTPPAGATEEDEEQPGRRRQRRMAAEEDEEGGDVTATTGSGSNSSSDSLSASASAFDDNDDSDTDGVEAGSTRSA</sequence>
<dbReference type="GO" id="GO:0034087">
    <property type="term" value="P:establishment of mitotic sister chromatid cohesion"/>
    <property type="evidence" value="ECO:0007669"/>
    <property type="project" value="TreeGrafter"/>
</dbReference>